<dbReference type="EMBL" id="UPXX01000013">
    <property type="protein sequence ID" value="VBB42246.1"/>
    <property type="molecule type" value="Genomic_DNA"/>
</dbReference>
<protein>
    <recommendedName>
        <fullName evidence="1">Zinc-ribbon domain-containing protein</fullName>
    </recommendedName>
</protein>
<reference evidence="2" key="1">
    <citation type="submission" date="2018-07" db="EMBL/GenBank/DDBJ databases">
        <authorList>
            <consortium name="Genoscope - CEA"/>
            <person name="William W."/>
        </authorList>
    </citation>
    <scope>NUCLEOTIDE SEQUENCE</scope>
    <source>
        <strain evidence="2">IK1</strain>
    </source>
</reference>
<sequence>MKCPFCEKDIPGRPCPKCGEENPEEASYCMQCGAAMDGRQEPSALADEQDDEFDFENRVLCPDGACTGIIVDGKCTECGKVWEPGADQGPADENQSPADEK</sequence>
<dbReference type="Pfam" id="PF13240">
    <property type="entry name" value="Zn_Ribbon_1"/>
    <property type="match status" value="1"/>
</dbReference>
<dbReference type="AlphaFoldDB" id="A0A653A2I7"/>
<feature type="domain" description="Zinc-ribbon" evidence="1">
    <location>
        <begin position="15"/>
        <end position="35"/>
    </location>
</feature>
<organism evidence="2">
    <name type="scientific">Uncultured Desulfatiglans sp</name>
    <dbReference type="NCBI Taxonomy" id="1748965"/>
    <lineage>
        <taxon>Bacteria</taxon>
        <taxon>Pseudomonadati</taxon>
        <taxon>Thermodesulfobacteriota</taxon>
        <taxon>Desulfobacteria</taxon>
        <taxon>Desulfatiglandales</taxon>
        <taxon>Desulfatiglandaceae</taxon>
        <taxon>Desulfatiglans</taxon>
        <taxon>environmental samples</taxon>
    </lineage>
</organism>
<gene>
    <name evidence="2" type="ORF">TRIP_B200386</name>
</gene>
<proteinExistence type="predicted"/>
<evidence type="ECO:0000259" key="1">
    <source>
        <dbReference type="Pfam" id="PF13240"/>
    </source>
</evidence>
<accession>A0A653A2I7</accession>
<evidence type="ECO:0000313" key="2">
    <source>
        <dbReference type="EMBL" id="VBB42246.1"/>
    </source>
</evidence>
<name>A0A653A2I7_UNCDX</name>
<dbReference type="InterPro" id="IPR026870">
    <property type="entry name" value="Zinc_ribbon_dom"/>
</dbReference>